<protein>
    <submittedName>
        <fullName evidence="1">Uncharacterized protein</fullName>
    </submittedName>
</protein>
<organism evidence="1 2">
    <name type="scientific">Paenarthrobacter nicotinovorans</name>
    <name type="common">Arthrobacter nicotinovorans</name>
    <dbReference type="NCBI Taxonomy" id="29320"/>
    <lineage>
        <taxon>Bacteria</taxon>
        <taxon>Bacillati</taxon>
        <taxon>Actinomycetota</taxon>
        <taxon>Actinomycetes</taxon>
        <taxon>Micrococcales</taxon>
        <taxon>Micrococcaceae</taxon>
        <taxon>Paenarthrobacter</taxon>
    </lineage>
</organism>
<evidence type="ECO:0000313" key="2">
    <source>
        <dbReference type="Proteomes" id="UP001244563"/>
    </source>
</evidence>
<sequence>MTRLPDPLDPDEAWATPDAFAQCANPGCGCQPATDPLPREDIE</sequence>
<keyword evidence="2" id="KW-1185">Reference proteome</keyword>
<comment type="caution">
    <text evidence="1">The sequence shown here is derived from an EMBL/GenBank/DDBJ whole genome shotgun (WGS) entry which is preliminary data.</text>
</comment>
<dbReference type="EMBL" id="JAUSSW010000001">
    <property type="protein sequence ID" value="MDQ0100487.1"/>
    <property type="molecule type" value="Genomic_DNA"/>
</dbReference>
<evidence type="ECO:0000313" key="1">
    <source>
        <dbReference type="EMBL" id="MDQ0100487.1"/>
    </source>
</evidence>
<dbReference type="RefSeq" id="WP_306876566.1">
    <property type="nucleotide sequence ID" value="NZ_JAUSSW010000001.1"/>
</dbReference>
<dbReference type="Proteomes" id="UP001244563">
    <property type="component" value="Unassembled WGS sequence"/>
</dbReference>
<gene>
    <name evidence="1" type="ORF">J2T10_000106</name>
</gene>
<accession>A0ABT9TIS7</accession>
<proteinExistence type="predicted"/>
<name>A0ABT9TIS7_PAENI</name>
<reference evidence="1 2" key="1">
    <citation type="submission" date="2023-07" db="EMBL/GenBank/DDBJ databases">
        <title>Sorghum-associated microbial communities from plants grown in Nebraska, USA.</title>
        <authorList>
            <person name="Schachtman D."/>
        </authorList>
    </citation>
    <scope>NUCLEOTIDE SEQUENCE [LARGE SCALE GENOMIC DNA]</scope>
    <source>
        <strain evidence="1 2">CC523</strain>
    </source>
</reference>